<gene>
    <name evidence="1" type="ORF">DXZ20_12455</name>
</gene>
<evidence type="ECO:0000313" key="1">
    <source>
        <dbReference type="EMBL" id="NEZ56471.1"/>
    </source>
</evidence>
<evidence type="ECO:0000313" key="2">
    <source>
        <dbReference type="Proteomes" id="UP000481033"/>
    </source>
</evidence>
<dbReference type="AlphaFoldDB" id="A0A6M0RLC7"/>
<dbReference type="EMBL" id="QXHD01000004">
    <property type="protein sequence ID" value="NEZ56471.1"/>
    <property type="molecule type" value="Genomic_DNA"/>
</dbReference>
<sequence length="78" mass="9355">MIYSKKNFAEDLKRKLQGNYSAEELSQWAHLLRIDRYREIDFELNSIIRQIDGMDMGPEFELSEEELWNLVEELESNS</sequence>
<dbReference type="Proteomes" id="UP000481033">
    <property type="component" value="Unassembled WGS sequence"/>
</dbReference>
<name>A0A6M0RLC7_9CYAN</name>
<reference evidence="1 2" key="1">
    <citation type="journal article" date="2020" name="Microb. Ecol.">
        <title>Ecogenomics of the Marine Benthic Filamentous Cyanobacterium Adonisia.</title>
        <authorList>
            <person name="Walter J.M."/>
            <person name="Coutinho F.H."/>
            <person name="Leomil L."/>
            <person name="Hargreaves P.I."/>
            <person name="Campeao M.E."/>
            <person name="Vieira V.V."/>
            <person name="Silva B.S."/>
            <person name="Fistarol G.O."/>
            <person name="Salomon P.S."/>
            <person name="Sawabe T."/>
            <person name="Mino S."/>
            <person name="Hosokawa M."/>
            <person name="Miyashita H."/>
            <person name="Maruyama F."/>
            <person name="van Verk M.C."/>
            <person name="Dutilh B.E."/>
            <person name="Thompson C.C."/>
            <person name="Thompson F.L."/>
        </authorList>
    </citation>
    <scope>NUCLEOTIDE SEQUENCE [LARGE SCALE GENOMIC DNA]</scope>
    <source>
        <strain evidence="1 2">CCMR0081</strain>
    </source>
</reference>
<keyword evidence="2" id="KW-1185">Reference proteome</keyword>
<organism evidence="1 2">
    <name type="scientific">Adonisia turfae CCMR0081</name>
    <dbReference type="NCBI Taxonomy" id="2292702"/>
    <lineage>
        <taxon>Bacteria</taxon>
        <taxon>Bacillati</taxon>
        <taxon>Cyanobacteriota</taxon>
        <taxon>Adonisia</taxon>
        <taxon>Adonisia turfae</taxon>
    </lineage>
</organism>
<proteinExistence type="predicted"/>
<protein>
    <submittedName>
        <fullName evidence="1">Uncharacterized protein</fullName>
    </submittedName>
</protein>
<dbReference type="RefSeq" id="WP_163698490.1">
    <property type="nucleotide sequence ID" value="NZ_QXHD01000004.1"/>
</dbReference>
<comment type="caution">
    <text evidence="1">The sequence shown here is derived from an EMBL/GenBank/DDBJ whole genome shotgun (WGS) entry which is preliminary data.</text>
</comment>
<accession>A0A6M0RLC7</accession>